<feature type="domain" description="DUF83" evidence="1">
    <location>
        <begin position="139"/>
        <end position="202"/>
    </location>
</feature>
<dbReference type="PANTHER" id="PTHR36531">
    <property type="entry name" value="CRISPR-ASSOCIATED EXONUCLEASE CAS4"/>
    <property type="match status" value="1"/>
</dbReference>
<organism evidence="2 3">
    <name type="scientific">Marine Group I thaumarchaeote SCGC AAA799-E16</name>
    <dbReference type="NCBI Taxonomy" id="1502292"/>
    <lineage>
        <taxon>Archaea</taxon>
        <taxon>Nitrososphaerota</taxon>
        <taxon>Marine Group I</taxon>
    </lineage>
</organism>
<evidence type="ECO:0000313" key="3">
    <source>
        <dbReference type="Proteomes" id="UP000028027"/>
    </source>
</evidence>
<dbReference type="PATRIC" id="fig|1502292.3.peg.365"/>
<dbReference type="AlphaFoldDB" id="A0A081S705"/>
<evidence type="ECO:0000259" key="1">
    <source>
        <dbReference type="Pfam" id="PF01930"/>
    </source>
</evidence>
<dbReference type="PANTHER" id="PTHR36531:SF2">
    <property type="entry name" value="CRISPR-ASSOCIATED EXONUCLEASE CAS4"/>
    <property type="match status" value="1"/>
</dbReference>
<dbReference type="Pfam" id="PF01930">
    <property type="entry name" value="Cas_Cas4"/>
    <property type="match status" value="1"/>
</dbReference>
<accession>A0A081S705</accession>
<sequence length="223" mass="26100">MIQENDVIMMGDRDFRTTIQNAIKSIGNELEIDIDSKDFETIHLQEVVRCMRRSYYDRIDPQEIERRGFNELLSGLLRKLEYGSNPKDFEINEIKLRGQADMIVDDAILLFRSATEELENPHASDVLYLNACMWIYDKEDGMIVYITGDRKESTFSLTRNKKMFEDTIRRVRVLNNLLKEQKTPILEPSGECAECQYYERCFTKKKNTKQTSLAEMLGLGKQD</sequence>
<reference evidence="2 3" key="1">
    <citation type="submission" date="2014-06" db="EMBL/GenBank/DDBJ databases">
        <authorList>
            <person name="Ngugi D.K."/>
            <person name="Blom J."/>
            <person name="Alam I."/>
            <person name="Rashid M."/>
            <person name="Ba Alawi W."/>
            <person name="Zhang G."/>
            <person name="Hikmawan T."/>
            <person name="Guan Y."/>
            <person name="Antunes A."/>
            <person name="Siam R."/>
            <person name="Eldorry H."/>
            <person name="Bajic V."/>
            <person name="Stingl U."/>
        </authorList>
    </citation>
    <scope>NUCLEOTIDE SEQUENCE [LARGE SCALE GENOMIC DNA]</scope>
    <source>
        <strain evidence="2">SCGC AAA799-E16</strain>
    </source>
</reference>
<protein>
    <recommendedName>
        <fullName evidence="1">DUF83 domain-containing protein</fullName>
    </recommendedName>
</protein>
<comment type="caution">
    <text evidence="2">The sequence shown here is derived from an EMBL/GenBank/DDBJ whole genome shotgun (WGS) entry which is preliminary data.</text>
</comment>
<dbReference type="InterPro" id="IPR022765">
    <property type="entry name" value="Dna2/Cas4_DUF83"/>
</dbReference>
<dbReference type="Proteomes" id="UP000028027">
    <property type="component" value="Unassembled WGS sequence"/>
</dbReference>
<gene>
    <name evidence="2" type="ORF">AAA799E16_00425</name>
</gene>
<dbReference type="InterPro" id="IPR051827">
    <property type="entry name" value="Cas4_exonuclease"/>
</dbReference>
<dbReference type="EMBL" id="JNVL01000005">
    <property type="protein sequence ID" value="KER06708.1"/>
    <property type="molecule type" value="Genomic_DNA"/>
</dbReference>
<name>A0A081S705_9ARCH</name>
<dbReference type="Gene3D" id="3.90.320.10">
    <property type="match status" value="1"/>
</dbReference>
<proteinExistence type="predicted"/>
<dbReference type="InterPro" id="IPR011604">
    <property type="entry name" value="PDDEXK-like_dom_sf"/>
</dbReference>
<keyword evidence="3" id="KW-1185">Reference proteome</keyword>
<evidence type="ECO:0000313" key="2">
    <source>
        <dbReference type="EMBL" id="KER06708.1"/>
    </source>
</evidence>